<comment type="similarity">
    <text evidence="1">Belongs to the Niban family.</text>
</comment>
<dbReference type="AlphaFoldDB" id="A0A091UGA8"/>
<feature type="region of interest" description="Disordered" evidence="2">
    <location>
        <begin position="937"/>
        <end position="1059"/>
    </location>
</feature>
<feature type="compositionally biased region" description="Basic and acidic residues" evidence="2">
    <location>
        <begin position="781"/>
        <end position="807"/>
    </location>
</feature>
<feature type="compositionally biased region" description="Polar residues" evidence="2">
    <location>
        <begin position="519"/>
        <end position="535"/>
    </location>
</feature>
<sequence length="1059" mass="118305">PPVEAGTVLYEAELLHFAEDLKKWKDRYVVVKNDYTVDCFETKEAYQKGASPKYHVLPAGGKVLTSEEDYNLLSDKHFPDPVGSSEKEVAQAFVQLPREFPVYLWQPFARHSYYCFSEPEAQRQFSAVLGDCVRHANHDFLKQTTYEVEAFLEAIQFFRQEKGHYGTWEMITGNEKEILSNLVMEELLPNLQTMILPKMKGKRNDRKRAWFGIVEETYGLVQQQVSEGLSTLKEECRDFTKTLEGTIRSDMDQILNSKNFLAGKIKATVSEPAQKCCTENIQPFLTSILEELMGPVSSGFTEVRSLFDKEVNEIIQDFQKTNDTTKLKENVDQLMNLPFNSVKMEPCYLKVNLLQELLQDLKNRFKVYHIDFVIQRTQNFMQELMENAVYTFEQLFSPSHQADSAKVATTLEKVKLRVLKQYDYDSSTIRKKIFQEALVQITLPTMQKTLASMCKPELQKYEQFIFADYTSVIQVENVYEEILYHTLLEEALKVIKEAAIMKKHNLFEDNMNLPCESVSSLTDLKTPSGSAQTTPAKKPSTARAEMSDTEIQSDETLVVTEKISWEKDADDRKPSDKEAVTSVNAAGDQASKSEQVVVADIGEKQESLPATLTKQEVAEEKSALENEDMVKAEFLVNTEKELKTQQEAVEEKVAPGTETAVKDFGASAKEELQVDEGAVEEKVTSESQTATDAAFVGGTEKESKAQEEVAEIKLTSPRDNVAEAEILGNAEKKIKVEKEITEDLSQSENVVGTGFEEDDSKKESNDQGVSSETRIISQDENTGKGEFGDNPEKESKAEEESCKSPDDVNEIRSLLMVTVEIPADTPAENIKEICEGEILKLQEHNKGNDELSKMAAAEIQVSQTMMNKDAAGCMEFKEDPPSSSSLGTDGTNLGNVSKGACRMAQAEWLVESSDTPQEAKAEVEIKQSIWYAGVGSCEGDRLQPEEHPENVSEGKRLDGEEGGAGNSHAVPVEVGTERLYHNPDTTQVPILDTENPRPGLLDVPVSSVPEQGEVSAEEATVDTEVGEGEGKPEDESSSHVEIKSTEVKDTFTEENREDS</sequence>
<feature type="domain" description="Niban 1/2/3" evidence="3">
    <location>
        <begin position="275"/>
        <end position="444"/>
    </location>
</feature>
<feature type="non-terminal residue" evidence="4">
    <location>
        <position position="1"/>
    </location>
</feature>
<feature type="compositionally biased region" description="Basic and acidic residues" evidence="2">
    <location>
        <begin position="565"/>
        <end position="579"/>
    </location>
</feature>
<dbReference type="CDD" id="cd23949">
    <property type="entry name" value="Niban-like"/>
    <property type="match status" value="1"/>
</dbReference>
<feature type="compositionally biased region" description="Polar residues" evidence="2">
    <location>
        <begin position="766"/>
        <end position="780"/>
    </location>
</feature>
<name>A0A091UGA8_PHORB</name>
<accession>A0A091UGA8</accession>
<organism evidence="4 5">
    <name type="scientific">Phoenicopterus ruber ruber</name>
    <dbReference type="NCBI Taxonomy" id="9218"/>
    <lineage>
        <taxon>Eukaryota</taxon>
        <taxon>Metazoa</taxon>
        <taxon>Chordata</taxon>
        <taxon>Craniata</taxon>
        <taxon>Vertebrata</taxon>
        <taxon>Euteleostomi</taxon>
        <taxon>Archelosauria</taxon>
        <taxon>Archosauria</taxon>
        <taxon>Dinosauria</taxon>
        <taxon>Saurischia</taxon>
        <taxon>Theropoda</taxon>
        <taxon>Coelurosauria</taxon>
        <taxon>Aves</taxon>
        <taxon>Neognathae</taxon>
        <taxon>Neoaves</taxon>
        <taxon>Mirandornithes</taxon>
        <taxon>Phoenicopteriformes</taxon>
        <taxon>Phoenicopteridae</taxon>
        <taxon>Phoenicopterus</taxon>
    </lineage>
</organism>
<evidence type="ECO:0000259" key="3">
    <source>
        <dbReference type="Pfam" id="PF26086"/>
    </source>
</evidence>
<dbReference type="Proteomes" id="UP000053700">
    <property type="component" value="Unassembled WGS sequence"/>
</dbReference>
<feature type="region of interest" description="Disordered" evidence="2">
    <location>
        <begin position="671"/>
        <end position="691"/>
    </location>
</feature>
<dbReference type="PANTHER" id="PTHR14392:SF3">
    <property type="entry name" value="PROTEIN NIBAN 1"/>
    <property type="match status" value="1"/>
</dbReference>
<dbReference type="Pfam" id="PF26089">
    <property type="entry name" value="PH_Niban2"/>
    <property type="match status" value="1"/>
</dbReference>
<evidence type="ECO:0000256" key="1">
    <source>
        <dbReference type="ARBA" id="ARBA00010251"/>
    </source>
</evidence>
<reference evidence="4 5" key="1">
    <citation type="submission" date="2014-04" db="EMBL/GenBank/DDBJ databases">
        <title>Genome evolution of avian class.</title>
        <authorList>
            <person name="Zhang G."/>
            <person name="Li C."/>
        </authorList>
    </citation>
    <scope>NUCLEOTIDE SEQUENCE [LARGE SCALE GENOMIC DNA]</scope>
    <source>
        <strain evidence="4">BGI_N337</strain>
    </source>
</reference>
<dbReference type="InterPro" id="IPR059060">
    <property type="entry name" value="Niban_1/2/3_dom"/>
</dbReference>
<dbReference type="PANTHER" id="PTHR14392">
    <property type="entry name" value="NIBAN FAMILY MEMBER"/>
    <property type="match status" value="1"/>
</dbReference>
<dbReference type="OrthoDB" id="9010513at2759"/>
<gene>
    <name evidence="4" type="ORF">N337_09584</name>
</gene>
<keyword evidence="5" id="KW-1185">Reference proteome</keyword>
<dbReference type="EMBL" id="KK434307">
    <property type="protein sequence ID" value="KFQ89799.1"/>
    <property type="molecule type" value="Genomic_DNA"/>
</dbReference>
<feature type="compositionally biased region" description="Acidic residues" evidence="2">
    <location>
        <begin position="1015"/>
        <end position="1027"/>
    </location>
</feature>
<evidence type="ECO:0000256" key="2">
    <source>
        <dbReference type="SAM" id="MobiDB-lite"/>
    </source>
</evidence>
<evidence type="ECO:0000313" key="4">
    <source>
        <dbReference type="EMBL" id="KFQ89799.1"/>
    </source>
</evidence>
<dbReference type="InterPro" id="IPR026088">
    <property type="entry name" value="Niban-like"/>
</dbReference>
<protein>
    <submittedName>
        <fullName evidence="4">Protein Niban</fullName>
    </submittedName>
</protein>
<feature type="compositionally biased region" description="Basic and acidic residues" evidence="2">
    <location>
        <begin position="1028"/>
        <end position="1059"/>
    </location>
</feature>
<feature type="compositionally biased region" description="Basic and acidic residues" evidence="2">
    <location>
        <begin position="938"/>
        <end position="959"/>
    </location>
</feature>
<feature type="non-terminal residue" evidence="4">
    <location>
        <position position="1059"/>
    </location>
</feature>
<feature type="region of interest" description="Disordered" evidence="2">
    <location>
        <begin position="565"/>
        <end position="593"/>
    </location>
</feature>
<feature type="region of interest" description="Disordered" evidence="2">
    <location>
        <begin position="519"/>
        <end position="550"/>
    </location>
</feature>
<proteinExistence type="inferred from homology"/>
<evidence type="ECO:0000313" key="5">
    <source>
        <dbReference type="Proteomes" id="UP000053700"/>
    </source>
</evidence>
<feature type="region of interest" description="Disordered" evidence="2">
    <location>
        <begin position="742"/>
        <end position="807"/>
    </location>
</feature>
<dbReference type="Pfam" id="PF26086">
    <property type="entry name" value="Niban2"/>
    <property type="match status" value="1"/>
</dbReference>